<dbReference type="EMBL" id="CP051141">
    <property type="protein sequence ID" value="QIW99274.1"/>
    <property type="molecule type" value="Genomic_DNA"/>
</dbReference>
<feature type="compositionally biased region" description="Low complexity" evidence="1">
    <location>
        <begin position="23"/>
        <end position="43"/>
    </location>
</feature>
<feature type="region of interest" description="Disordered" evidence="1">
    <location>
        <begin position="1"/>
        <end position="54"/>
    </location>
</feature>
<proteinExistence type="predicted"/>
<evidence type="ECO:0000313" key="2">
    <source>
        <dbReference type="EMBL" id="QIW99274.1"/>
    </source>
</evidence>
<evidence type="ECO:0000313" key="3">
    <source>
        <dbReference type="Proteomes" id="UP000503462"/>
    </source>
</evidence>
<dbReference type="Proteomes" id="UP000503462">
    <property type="component" value="Chromosome 3"/>
</dbReference>
<reference evidence="2 3" key="1">
    <citation type="journal article" date="2016" name="Sci. Rep.">
        <title>Peltaster fructicola genome reveals evolution from an invasive phytopathogen to an ectophytic parasite.</title>
        <authorList>
            <person name="Xu C."/>
            <person name="Chen H."/>
            <person name="Gleason M.L."/>
            <person name="Xu J.R."/>
            <person name="Liu H."/>
            <person name="Zhang R."/>
            <person name="Sun G."/>
        </authorList>
    </citation>
    <scope>NUCLEOTIDE SEQUENCE [LARGE SCALE GENOMIC DNA]</scope>
    <source>
        <strain evidence="2 3">LNHT1506</strain>
    </source>
</reference>
<evidence type="ECO:0000256" key="1">
    <source>
        <dbReference type="SAM" id="MobiDB-lite"/>
    </source>
</evidence>
<dbReference type="AlphaFoldDB" id="A0A6H0XX87"/>
<accession>A0A6H0XX87</accession>
<name>A0A6H0XX87_9PEZI</name>
<feature type="compositionally biased region" description="Polar residues" evidence="1">
    <location>
        <begin position="12"/>
        <end position="22"/>
    </location>
</feature>
<protein>
    <submittedName>
        <fullName evidence="2">Uncharacterized protein</fullName>
    </submittedName>
</protein>
<feature type="region of interest" description="Disordered" evidence="1">
    <location>
        <begin position="83"/>
        <end position="153"/>
    </location>
</feature>
<feature type="compositionally biased region" description="Basic and acidic residues" evidence="1">
    <location>
        <begin position="116"/>
        <end position="144"/>
    </location>
</feature>
<keyword evidence="3" id="KW-1185">Reference proteome</keyword>
<organism evidence="2 3">
    <name type="scientific">Peltaster fructicola</name>
    <dbReference type="NCBI Taxonomy" id="286661"/>
    <lineage>
        <taxon>Eukaryota</taxon>
        <taxon>Fungi</taxon>
        <taxon>Dikarya</taxon>
        <taxon>Ascomycota</taxon>
        <taxon>Pezizomycotina</taxon>
        <taxon>Dothideomycetes</taxon>
        <taxon>Dothideomycetes incertae sedis</taxon>
        <taxon>Peltaster</taxon>
    </lineage>
</organism>
<sequence>MPQDNRGVMDSADSSATDNQSRSDSVASASQPDAPAQPSSNPAHGQHIDALHKSVKVMTNDEFFATHPRGTGGYIVRFKAKPGTEAESEQVHPPHSSPAEADDDNQSRVGDVTRSSLRDVEREGATSQKAGKDKAVSDAMSKDDSNEETSWFDEEVEQATLQGAKQLLRRMQSIHDSFIIRKKMSEPGLGAVAKELHVATIQLALLLYSCQDDHCWGHPDDVTLLQQADNLADDLNQFLAQSPRLSAFGRAKLLGECRALDHILSPHVPWAKPIDPESLPDYMAMNSLRKGTVLKKVTGPNGNLRDPIYQVYMPHDRMDW</sequence>
<gene>
    <name evidence="2" type="ORF">AMS68_004792</name>
</gene>